<dbReference type="NCBIfam" id="TIGR04358">
    <property type="entry name" value="XXXCH_domain"/>
    <property type="match status" value="1"/>
</dbReference>
<dbReference type="KEGG" id="dhy:DESAM_21531"/>
<sequence>MAKKSKIKKHISQSELPDFLRKIADALEHGASEDDAYLVVIEGFKKLKINIRNEFGHTAVKVTAKPLSTPVQYSPTGPDGIEAVIDNASHADELGKLKYKSLKKRMKSSFKTIFSTIHAGSLPPTEAVKEFIAYSHLMVEHEGYGDDYYDEYIAACDAFQDAVNTEDLKAAHKACDELNSIKAHCHAQHK</sequence>
<dbReference type="Proteomes" id="UP000010808">
    <property type="component" value="Chromosome"/>
</dbReference>
<evidence type="ECO:0000313" key="1">
    <source>
        <dbReference type="EMBL" id="CCO23808.1"/>
    </source>
</evidence>
<protein>
    <recommendedName>
        <fullName evidence="3">GAK system XXXCH domain-containing protein</fullName>
    </recommendedName>
</protein>
<dbReference type="STRING" id="1121451.DESAM_21531"/>
<name>L0RAK6_9BACT</name>
<proteinExistence type="predicted"/>
<dbReference type="HOGENOM" id="CLU_114029_0_0_7"/>
<dbReference type="EMBL" id="FO203522">
    <property type="protein sequence ID" value="CCO23808.1"/>
    <property type="molecule type" value="Genomic_DNA"/>
</dbReference>
<organism evidence="1 2">
    <name type="scientific">Maridesulfovibrio hydrothermalis AM13 = DSM 14728</name>
    <dbReference type="NCBI Taxonomy" id="1121451"/>
    <lineage>
        <taxon>Bacteria</taxon>
        <taxon>Pseudomonadati</taxon>
        <taxon>Thermodesulfobacteriota</taxon>
        <taxon>Desulfovibrionia</taxon>
        <taxon>Desulfovibrionales</taxon>
        <taxon>Desulfovibrionaceae</taxon>
        <taxon>Maridesulfovibrio</taxon>
    </lineage>
</organism>
<reference evidence="1 2" key="1">
    <citation type="submission" date="2012-10" db="EMBL/GenBank/DDBJ databases">
        <authorList>
            <person name="Genoscope - CEA"/>
        </authorList>
    </citation>
    <scope>NUCLEOTIDE SEQUENCE [LARGE SCALE GENOMIC DNA]</scope>
    <source>
        <strain evidence="2">AM13 / DSM 14728</strain>
    </source>
</reference>
<dbReference type="AlphaFoldDB" id="L0RAK6"/>
<dbReference type="PATRIC" id="fig|1121451.3.peg.1771"/>
<keyword evidence="2" id="KW-1185">Reference proteome</keyword>
<dbReference type="InterPro" id="IPR027588">
    <property type="entry name" value="XXXCH_dom_fam"/>
</dbReference>
<dbReference type="eggNOG" id="ENOG5033JWE">
    <property type="taxonomic scope" value="Bacteria"/>
</dbReference>
<evidence type="ECO:0008006" key="3">
    <source>
        <dbReference type="Google" id="ProtNLM"/>
    </source>
</evidence>
<accession>L0RAK6</accession>
<evidence type="ECO:0000313" key="2">
    <source>
        <dbReference type="Proteomes" id="UP000010808"/>
    </source>
</evidence>
<dbReference type="OrthoDB" id="5453594at2"/>
<dbReference type="RefSeq" id="WP_015336411.1">
    <property type="nucleotide sequence ID" value="NC_020055.1"/>
</dbReference>
<gene>
    <name evidence="1" type="ORF">DESAM_21531</name>
</gene>